<dbReference type="InterPro" id="IPR012677">
    <property type="entry name" value="Nucleotide-bd_a/b_plait_sf"/>
</dbReference>
<dbReference type="SUPFAM" id="SSF54928">
    <property type="entry name" value="RNA-binding domain, RBD"/>
    <property type="match status" value="1"/>
</dbReference>
<feature type="region of interest" description="Disordered" evidence="3">
    <location>
        <begin position="87"/>
        <end position="134"/>
    </location>
</feature>
<dbReference type="FunFam" id="3.30.70.330:FF:000039">
    <property type="entry name" value="U1 small nuclear ribonucleoprotein A"/>
    <property type="match status" value="1"/>
</dbReference>
<dbReference type="GO" id="GO:0030626">
    <property type="term" value="F:U12 snRNA binding"/>
    <property type="evidence" value="ECO:0007669"/>
    <property type="project" value="TreeGrafter"/>
</dbReference>
<reference evidence="5" key="1">
    <citation type="submission" date="2022-07" db="EMBL/GenBank/DDBJ databases">
        <title>Phylogenomic reconstructions and comparative analyses of Kickxellomycotina fungi.</title>
        <authorList>
            <person name="Reynolds N.K."/>
            <person name="Stajich J.E."/>
            <person name="Barry K."/>
            <person name="Grigoriev I.V."/>
            <person name="Crous P."/>
            <person name="Smith M.E."/>
        </authorList>
    </citation>
    <scope>NUCLEOTIDE SEQUENCE</scope>
    <source>
        <strain evidence="5">RSA 861</strain>
    </source>
</reference>
<gene>
    <name evidence="5" type="ORF">IWQ60_006257</name>
</gene>
<dbReference type="InterPro" id="IPR000504">
    <property type="entry name" value="RRM_dom"/>
</dbReference>
<feature type="compositionally biased region" description="Acidic residues" evidence="3">
    <location>
        <begin position="95"/>
        <end position="105"/>
    </location>
</feature>
<dbReference type="PANTHER" id="PTHR16105">
    <property type="entry name" value="RNA-BINDING REGION-CONTAINING PROTEIN 3"/>
    <property type="match status" value="1"/>
</dbReference>
<dbReference type="CDD" id="cd12246">
    <property type="entry name" value="RRM1_U1A_like"/>
    <property type="match status" value="1"/>
</dbReference>
<keyword evidence="1 2" id="KW-0694">RNA-binding</keyword>
<dbReference type="OrthoDB" id="277802at2759"/>
<evidence type="ECO:0000256" key="2">
    <source>
        <dbReference type="PROSITE-ProRule" id="PRU00176"/>
    </source>
</evidence>
<sequence length="134" mass="14992">MSLITPKETLYVHNLNEKVKKDELRRSLYQLFSTYGRIIEVRAYRKPGLRGQAFVAFRDVASATAALRKLNGFSFYDRPLAIEYAKSRTKSIRNDDDDDEVDDLLPSEPLPAPVPTSSEPAAATAPADIESDSE</sequence>
<evidence type="ECO:0000313" key="5">
    <source>
        <dbReference type="EMBL" id="KAJ1922841.1"/>
    </source>
</evidence>
<feature type="compositionally biased region" description="Low complexity" evidence="3">
    <location>
        <begin position="115"/>
        <end position="127"/>
    </location>
</feature>
<dbReference type="AlphaFoldDB" id="A0A9W8AA97"/>
<dbReference type="SMART" id="SM00360">
    <property type="entry name" value="RRM"/>
    <property type="match status" value="1"/>
</dbReference>
<dbReference type="Pfam" id="PF00076">
    <property type="entry name" value="RRM_1"/>
    <property type="match status" value="1"/>
</dbReference>
<evidence type="ECO:0000256" key="1">
    <source>
        <dbReference type="ARBA" id="ARBA00022884"/>
    </source>
</evidence>
<dbReference type="InterPro" id="IPR045164">
    <property type="entry name" value="RBM41/RNPC3"/>
</dbReference>
<dbReference type="GO" id="GO:0000398">
    <property type="term" value="P:mRNA splicing, via spliceosome"/>
    <property type="evidence" value="ECO:0007669"/>
    <property type="project" value="TreeGrafter"/>
</dbReference>
<dbReference type="GO" id="GO:0005689">
    <property type="term" value="C:U12-type spliceosomal complex"/>
    <property type="evidence" value="ECO:0007669"/>
    <property type="project" value="TreeGrafter"/>
</dbReference>
<dbReference type="PROSITE" id="PS50102">
    <property type="entry name" value="RRM"/>
    <property type="match status" value="1"/>
</dbReference>
<comment type="caution">
    <text evidence="5">The sequence shown here is derived from an EMBL/GenBank/DDBJ whole genome shotgun (WGS) entry which is preliminary data.</text>
</comment>
<evidence type="ECO:0000313" key="6">
    <source>
        <dbReference type="Proteomes" id="UP001150569"/>
    </source>
</evidence>
<feature type="domain" description="RRM" evidence="4">
    <location>
        <begin position="8"/>
        <end position="87"/>
    </location>
</feature>
<protein>
    <recommendedName>
        <fullName evidence="4">RRM domain-containing protein</fullName>
    </recommendedName>
</protein>
<dbReference type="EMBL" id="JANBPT010000370">
    <property type="protein sequence ID" value="KAJ1922841.1"/>
    <property type="molecule type" value="Genomic_DNA"/>
</dbReference>
<dbReference type="Gene3D" id="3.30.70.330">
    <property type="match status" value="1"/>
</dbReference>
<dbReference type="Proteomes" id="UP001150569">
    <property type="component" value="Unassembled WGS sequence"/>
</dbReference>
<accession>A0A9W8AA97</accession>
<evidence type="ECO:0000256" key="3">
    <source>
        <dbReference type="SAM" id="MobiDB-lite"/>
    </source>
</evidence>
<proteinExistence type="predicted"/>
<dbReference type="PANTHER" id="PTHR16105:SF0">
    <property type="entry name" value="RNA-BINDING REGION-CONTAINING PROTEIN 3"/>
    <property type="match status" value="1"/>
</dbReference>
<name>A0A9W8AA97_9FUNG</name>
<keyword evidence="6" id="KW-1185">Reference proteome</keyword>
<dbReference type="GO" id="GO:0097157">
    <property type="term" value="F:pre-mRNA intronic binding"/>
    <property type="evidence" value="ECO:0007669"/>
    <property type="project" value="TreeGrafter"/>
</dbReference>
<evidence type="ECO:0000259" key="4">
    <source>
        <dbReference type="PROSITE" id="PS50102"/>
    </source>
</evidence>
<organism evidence="5 6">
    <name type="scientific">Tieghemiomyces parasiticus</name>
    <dbReference type="NCBI Taxonomy" id="78921"/>
    <lineage>
        <taxon>Eukaryota</taxon>
        <taxon>Fungi</taxon>
        <taxon>Fungi incertae sedis</taxon>
        <taxon>Zoopagomycota</taxon>
        <taxon>Kickxellomycotina</taxon>
        <taxon>Dimargaritomycetes</taxon>
        <taxon>Dimargaritales</taxon>
        <taxon>Dimargaritaceae</taxon>
        <taxon>Tieghemiomyces</taxon>
    </lineage>
</organism>
<dbReference type="InterPro" id="IPR035979">
    <property type="entry name" value="RBD_domain_sf"/>
</dbReference>